<sequence length="49" mass="5437">MADVKRTLLEGGEDVKDDEEEDGECEASDQQAKEPLADFCRSMLRFAAS</sequence>
<feature type="compositionally biased region" description="Acidic residues" evidence="1">
    <location>
        <begin position="11"/>
        <end position="27"/>
    </location>
</feature>
<dbReference type="Proteomes" id="UP000271098">
    <property type="component" value="Unassembled WGS sequence"/>
</dbReference>
<organism evidence="4">
    <name type="scientific">Gongylonema pulchrum</name>
    <dbReference type="NCBI Taxonomy" id="637853"/>
    <lineage>
        <taxon>Eukaryota</taxon>
        <taxon>Metazoa</taxon>
        <taxon>Ecdysozoa</taxon>
        <taxon>Nematoda</taxon>
        <taxon>Chromadorea</taxon>
        <taxon>Rhabditida</taxon>
        <taxon>Spirurina</taxon>
        <taxon>Spiruromorpha</taxon>
        <taxon>Spiruroidea</taxon>
        <taxon>Gongylonematidae</taxon>
        <taxon>Gongylonema</taxon>
    </lineage>
</organism>
<accession>A0A183D993</accession>
<evidence type="ECO:0000313" key="2">
    <source>
        <dbReference type="EMBL" id="VDK50066.1"/>
    </source>
</evidence>
<gene>
    <name evidence="2" type="ORF">GPUH_LOCUS5288</name>
</gene>
<reference evidence="2 3" key="2">
    <citation type="submission" date="2018-11" db="EMBL/GenBank/DDBJ databases">
        <authorList>
            <consortium name="Pathogen Informatics"/>
        </authorList>
    </citation>
    <scope>NUCLEOTIDE SEQUENCE [LARGE SCALE GENOMIC DNA]</scope>
</reference>
<name>A0A183D993_9BILA</name>
<dbReference type="EMBL" id="UYRT01010994">
    <property type="protein sequence ID" value="VDK50066.1"/>
    <property type="molecule type" value="Genomic_DNA"/>
</dbReference>
<feature type="region of interest" description="Disordered" evidence="1">
    <location>
        <begin position="1"/>
        <end position="32"/>
    </location>
</feature>
<reference evidence="4" key="1">
    <citation type="submission" date="2016-06" db="UniProtKB">
        <authorList>
            <consortium name="WormBaseParasite"/>
        </authorList>
    </citation>
    <scope>IDENTIFICATION</scope>
</reference>
<dbReference type="AlphaFoldDB" id="A0A183D993"/>
<evidence type="ECO:0000313" key="4">
    <source>
        <dbReference type="WBParaSite" id="GPUH_0000529101-mRNA-1"/>
    </source>
</evidence>
<evidence type="ECO:0000313" key="3">
    <source>
        <dbReference type="Proteomes" id="UP000271098"/>
    </source>
</evidence>
<keyword evidence="3" id="KW-1185">Reference proteome</keyword>
<protein>
    <submittedName>
        <fullName evidence="2 4">Uncharacterized protein</fullName>
    </submittedName>
</protein>
<proteinExistence type="predicted"/>
<evidence type="ECO:0000256" key="1">
    <source>
        <dbReference type="SAM" id="MobiDB-lite"/>
    </source>
</evidence>
<dbReference type="WBParaSite" id="GPUH_0000529101-mRNA-1">
    <property type="protein sequence ID" value="GPUH_0000529101-mRNA-1"/>
    <property type="gene ID" value="GPUH_0000529101"/>
</dbReference>